<protein>
    <submittedName>
        <fullName evidence="3">Transcriptional regulator with XRE-family HTH domain</fullName>
    </submittedName>
</protein>
<feature type="domain" description="HTH cro/C1-type" evidence="2">
    <location>
        <begin position="41"/>
        <end position="95"/>
    </location>
</feature>
<proteinExistence type="predicted"/>
<dbReference type="PANTHER" id="PTHR46558:SF4">
    <property type="entry name" value="DNA-BIDING PHAGE PROTEIN"/>
    <property type="match status" value="1"/>
</dbReference>
<reference evidence="3 4" key="1">
    <citation type="submission" date="2019-03" db="EMBL/GenBank/DDBJ databases">
        <title>Genomic Encyclopedia of Type Strains, Phase IV (KMG-IV): sequencing the most valuable type-strain genomes for metagenomic binning, comparative biology and taxonomic classification.</title>
        <authorList>
            <person name="Goeker M."/>
        </authorList>
    </citation>
    <scope>NUCLEOTIDE SEQUENCE [LARGE SCALE GENOMIC DNA]</scope>
    <source>
        <strain evidence="3 4">DSM 15534</strain>
    </source>
</reference>
<dbReference type="GO" id="GO:0003677">
    <property type="term" value="F:DNA binding"/>
    <property type="evidence" value="ECO:0007669"/>
    <property type="project" value="UniProtKB-KW"/>
</dbReference>
<sequence length="136" mass="15971">MALIKIKNQKNMLLMNSISIYTTIMAKFIPTNIDKLIGQRIQQKRKEQGYTAEKLSEYVDISQPQLSRYERGTNKINMSHLVAIAHFLKTPISYFFVDCMKNEEWNSDELDLHWQQLNLEQKRAIVHLLATLRNST</sequence>
<name>A0A4R1G4I3_9PAST</name>
<comment type="caution">
    <text evidence="3">The sequence shown here is derived from an EMBL/GenBank/DDBJ whole genome shotgun (WGS) entry which is preliminary data.</text>
</comment>
<accession>A0A4R1G4I3</accession>
<dbReference type="PROSITE" id="PS50943">
    <property type="entry name" value="HTH_CROC1"/>
    <property type="match status" value="1"/>
</dbReference>
<evidence type="ECO:0000313" key="3">
    <source>
        <dbReference type="EMBL" id="TCJ98561.1"/>
    </source>
</evidence>
<dbReference type="SMART" id="SM00530">
    <property type="entry name" value="HTH_XRE"/>
    <property type="match status" value="1"/>
</dbReference>
<dbReference type="InterPro" id="IPR010982">
    <property type="entry name" value="Lambda_DNA-bd_dom_sf"/>
</dbReference>
<evidence type="ECO:0000259" key="2">
    <source>
        <dbReference type="PROSITE" id="PS50943"/>
    </source>
</evidence>
<keyword evidence="4" id="KW-1185">Reference proteome</keyword>
<dbReference type="CDD" id="cd00093">
    <property type="entry name" value="HTH_XRE"/>
    <property type="match status" value="1"/>
</dbReference>
<evidence type="ECO:0000313" key="4">
    <source>
        <dbReference type="Proteomes" id="UP000294702"/>
    </source>
</evidence>
<gene>
    <name evidence="3" type="ORF">EV694_0971</name>
</gene>
<dbReference type="EMBL" id="SMFT01000002">
    <property type="protein sequence ID" value="TCJ98561.1"/>
    <property type="molecule type" value="Genomic_DNA"/>
</dbReference>
<dbReference type="Gene3D" id="1.10.260.40">
    <property type="entry name" value="lambda repressor-like DNA-binding domains"/>
    <property type="match status" value="1"/>
</dbReference>
<dbReference type="Proteomes" id="UP000294702">
    <property type="component" value="Unassembled WGS sequence"/>
</dbReference>
<dbReference type="Pfam" id="PF01381">
    <property type="entry name" value="HTH_3"/>
    <property type="match status" value="1"/>
</dbReference>
<dbReference type="InterPro" id="IPR001387">
    <property type="entry name" value="Cro/C1-type_HTH"/>
</dbReference>
<dbReference type="PANTHER" id="PTHR46558">
    <property type="entry name" value="TRACRIPTIONAL REGULATORY PROTEIN-RELATED-RELATED"/>
    <property type="match status" value="1"/>
</dbReference>
<dbReference type="SUPFAM" id="SSF47413">
    <property type="entry name" value="lambda repressor-like DNA-binding domains"/>
    <property type="match status" value="1"/>
</dbReference>
<organism evidence="3 4">
    <name type="scientific">Volucribacter psittacicida</name>
    <dbReference type="NCBI Taxonomy" id="203482"/>
    <lineage>
        <taxon>Bacteria</taxon>
        <taxon>Pseudomonadati</taxon>
        <taxon>Pseudomonadota</taxon>
        <taxon>Gammaproteobacteria</taxon>
        <taxon>Pasteurellales</taxon>
        <taxon>Pasteurellaceae</taxon>
        <taxon>Volucribacter</taxon>
    </lineage>
</organism>
<dbReference type="AlphaFoldDB" id="A0A4R1G4I3"/>
<keyword evidence="1" id="KW-0238">DNA-binding</keyword>
<evidence type="ECO:0000256" key="1">
    <source>
        <dbReference type="ARBA" id="ARBA00023125"/>
    </source>
</evidence>